<gene>
    <name evidence="1" type="ORF">GCM10009001_24340</name>
</gene>
<dbReference type="PANTHER" id="PTHR10000">
    <property type="entry name" value="PHOSPHOSERINE PHOSPHATASE"/>
    <property type="match status" value="1"/>
</dbReference>
<dbReference type="RefSeq" id="WP_343813442.1">
    <property type="nucleotide sequence ID" value="NZ_BAAADS010000017.1"/>
</dbReference>
<reference evidence="2" key="1">
    <citation type="journal article" date="2019" name="Int. J. Syst. Evol. Microbiol.">
        <title>The Global Catalogue of Microorganisms (GCM) 10K type strain sequencing project: providing services to taxonomists for standard genome sequencing and annotation.</title>
        <authorList>
            <consortium name="The Broad Institute Genomics Platform"/>
            <consortium name="The Broad Institute Genome Sequencing Center for Infectious Disease"/>
            <person name="Wu L."/>
            <person name="Ma J."/>
        </authorList>
    </citation>
    <scope>NUCLEOTIDE SEQUENCE [LARGE SCALE GENOMIC DNA]</scope>
    <source>
        <strain evidence="2">JCM 15395</strain>
    </source>
</reference>
<dbReference type="NCBIfam" id="TIGR01484">
    <property type="entry name" value="HAD-SF-IIB"/>
    <property type="match status" value="1"/>
</dbReference>
<dbReference type="Gene3D" id="3.40.50.1000">
    <property type="entry name" value="HAD superfamily/HAD-like"/>
    <property type="match status" value="1"/>
</dbReference>
<name>A0ABP3R9T0_9BACI</name>
<dbReference type="SFLD" id="SFLDG01140">
    <property type="entry name" value="C2.B:_Phosphomannomutase_and_P"/>
    <property type="match status" value="1"/>
</dbReference>
<comment type="caution">
    <text evidence="1">The sequence shown here is derived from an EMBL/GenBank/DDBJ whole genome shotgun (WGS) entry which is preliminary data.</text>
</comment>
<dbReference type="InterPro" id="IPR006379">
    <property type="entry name" value="HAD-SF_hydro_IIB"/>
</dbReference>
<dbReference type="SFLD" id="SFLDG01144">
    <property type="entry name" value="C2.B.4:_PGP_Like"/>
    <property type="match status" value="1"/>
</dbReference>
<sequence length="259" mass="28769">MTQSIIFFDLDNTLLNAEKEVPQSAKKAIQALQDAGHIVAIATGRTPFAFDHLLEELNIDTYVSLNGQYVVYQGDVIYKNPLNTKALEGLTAYALEHNHPIVYVDHEDWRSNKENDESVTNAIGTLKIPHKVSYDPDYHIGRNIYQGLLFCTDGEEAVYEEHFSQFDFIRWHPASVDVLPHGGSKARGIEKAIEKMRIAPENVYAFGDGLNDIEMLRAVENSVAMGNADDVVKEAAKSVTKSVDEDGVAHGLKLVGLLK</sequence>
<evidence type="ECO:0000313" key="2">
    <source>
        <dbReference type="Proteomes" id="UP001500866"/>
    </source>
</evidence>
<dbReference type="EMBL" id="BAAADS010000017">
    <property type="protein sequence ID" value="GAA0606247.1"/>
    <property type="molecule type" value="Genomic_DNA"/>
</dbReference>
<dbReference type="InterPro" id="IPR036412">
    <property type="entry name" value="HAD-like_sf"/>
</dbReference>
<dbReference type="InterPro" id="IPR023214">
    <property type="entry name" value="HAD_sf"/>
</dbReference>
<dbReference type="Proteomes" id="UP001500866">
    <property type="component" value="Unassembled WGS sequence"/>
</dbReference>
<dbReference type="GO" id="GO:0016787">
    <property type="term" value="F:hydrolase activity"/>
    <property type="evidence" value="ECO:0007669"/>
    <property type="project" value="UniProtKB-KW"/>
</dbReference>
<proteinExistence type="predicted"/>
<dbReference type="PANTHER" id="PTHR10000:SF25">
    <property type="entry name" value="PHOSPHATASE YKRA-RELATED"/>
    <property type="match status" value="1"/>
</dbReference>
<dbReference type="Gene3D" id="3.30.1240.10">
    <property type="match status" value="1"/>
</dbReference>
<keyword evidence="1" id="KW-0378">Hydrolase</keyword>
<protein>
    <submittedName>
        <fullName evidence="1">Cof-type HAD-IIB family hydrolase</fullName>
    </submittedName>
</protein>
<dbReference type="SFLD" id="SFLDS00003">
    <property type="entry name" value="Haloacid_Dehalogenase"/>
    <property type="match status" value="1"/>
</dbReference>
<dbReference type="PROSITE" id="PS01229">
    <property type="entry name" value="COF_2"/>
    <property type="match status" value="1"/>
</dbReference>
<dbReference type="SUPFAM" id="SSF56784">
    <property type="entry name" value="HAD-like"/>
    <property type="match status" value="1"/>
</dbReference>
<dbReference type="InterPro" id="IPR000150">
    <property type="entry name" value="Cof"/>
</dbReference>
<organism evidence="1 2">
    <name type="scientific">Virgibacillus siamensis</name>
    <dbReference type="NCBI Taxonomy" id="480071"/>
    <lineage>
        <taxon>Bacteria</taxon>
        <taxon>Bacillati</taxon>
        <taxon>Bacillota</taxon>
        <taxon>Bacilli</taxon>
        <taxon>Bacillales</taxon>
        <taxon>Bacillaceae</taxon>
        <taxon>Virgibacillus</taxon>
    </lineage>
</organism>
<accession>A0ABP3R9T0</accession>
<keyword evidence="2" id="KW-1185">Reference proteome</keyword>
<dbReference type="NCBIfam" id="TIGR00099">
    <property type="entry name" value="Cof-subfamily"/>
    <property type="match status" value="1"/>
</dbReference>
<evidence type="ECO:0000313" key="1">
    <source>
        <dbReference type="EMBL" id="GAA0606247.1"/>
    </source>
</evidence>
<dbReference type="CDD" id="cd07517">
    <property type="entry name" value="HAD_HPP"/>
    <property type="match status" value="1"/>
</dbReference>
<dbReference type="Pfam" id="PF08282">
    <property type="entry name" value="Hydrolase_3"/>
    <property type="match status" value="1"/>
</dbReference>